<dbReference type="Gene3D" id="3.10.20.90">
    <property type="entry name" value="Phosphatidylinositol 3-kinase Catalytic Subunit, Chain A, domain 1"/>
    <property type="match status" value="1"/>
</dbReference>
<evidence type="ECO:0000313" key="3">
    <source>
        <dbReference type="EMBL" id="KAF2722620.1"/>
    </source>
</evidence>
<dbReference type="InterPro" id="IPR038169">
    <property type="entry name" value="DC-UbP/UBTD2_N_sf"/>
</dbReference>
<gene>
    <name evidence="3" type="ORF">K431DRAFT_42049</name>
</gene>
<keyword evidence="4" id="KW-1185">Reference proteome</keyword>
<name>A0A9P4QAX3_9PEZI</name>
<accession>A0A9P4QAX3</accession>
<sequence length="287" mass="31407">MGSCISRATEDEGDGNGSHPNNTHHPRLNQAGMHPGLVLFDLVDVQVEAHQPILTDDTAAHSEAAQKPAARPTAPLRLPTPLATSPKHLVQHPPPWNRSVLDRERAAHFETQAELHPELQENWYAVKVACEKLRGGQLKEAESLLEGVGLSCPSGKFTSGRSIQDGVKGGLFDGRGREYGVPGWCVVDPDDLTEESPPHTQTAAEEWNEWEGNKVEVKVRPAAGDEKLVVMSVEPGRPTQYLIDLVASKLGVKSVRLTYRGRVLNGSDRFESVSYKQSDIINAQVLR</sequence>
<reference evidence="3" key="1">
    <citation type="journal article" date="2020" name="Stud. Mycol.">
        <title>101 Dothideomycetes genomes: a test case for predicting lifestyles and emergence of pathogens.</title>
        <authorList>
            <person name="Haridas S."/>
            <person name="Albert R."/>
            <person name="Binder M."/>
            <person name="Bloem J."/>
            <person name="Labutti K."/>
            <person name="Salamov A."/>
            <person name="Andreopoulos B."/>
            <person name="Baker S."/>
            <person name="Barry K."/>
            <person name="Bills G."/>
            <person name="Bluhm B."/>
            <person name="Cannon C."/>
            <person name="Castanera R."/>
            <person name="Culley D."/>
            <person name="Daum C."/>
            <person name="Ezra D."/>
            <person name="Gonzalez J."/>
            <person name="Henrissat B."/>
            <person name="Kuo A."/>
            <person name="Liang C."/>
            <person name="Lipzen A."/>
            <person name="Lutzoni F."/>
            <person name="Magnuson J."/>
            <person name="Mondo S."/>
            <person name="Nolan M."/>
            <person name="Ohm R."/>
            <person name="Pangilinan J."/>
            <person name="Park H.-J."/>
            <person name="Ramirez L."/>
            <person name="Alfaro M."/>
            <person name="Sun H."/>
            <person name="Tritt A."/>
            <person name="Yoshinaga Y."/>
            <person name="Zwiers L.-H."/>
            <person name="Turgeon B."/>
            <person name="Goodwin S."/>
            <person name="Spatafora J."/>
            <person name="Crous P."/>
            <person name="Grigoriev I."/>
        </authorList>
    </citation>
    <scope>NUCLEOTIDE SEQUENCE</scope>
    <source>
        <strain evidence="3">CBS 116435</strain>
    </source>
</reference>
<feature type="region of interest" description="Disordered" evidence="1">
    <location>
        <begin position="60"/>
        <end position="95"/>
    </location>
</feature>
<organism evidence="3 4">
    <name type="scientific">Polychaeton citri CBS 116435</name>
    <dbReference type="NCBI Taxonomy" id="1314669"/>
    <lineage>
        <taxon>Eukaryota</taxon>
        <taxon>Fungi</taxon>
        <taxon>Dikarya</taxon>
        <taxon>Ascomycota</taxon>
        <taxon>Pezizomycotina</taxon>
        <taxon>Dothideomycetes</taxon>
        <taxon>Dothideomycetidae</taxon>
        <taxon>Capnodiales</taxon>
        <taxon>Capnodiaceae</taxon>
        <taxon>Polychaeton</taxon>
    </lineage>
</organism>
<feature type="compositionally biased region" description="Low complexity" evidence="1">
    <location>
        <begin position="68"/>
        <end position="84"/>
    </location>
</feature>
<dbReference type="Proteomes" id="UP000799441">
    <property type="component" value="Unassembled WGS sequence"/>
</dbReference>
<evidence type="ECO:0000259" key="2">
    <source>
        <dbReference type="Pfam" id="PF16455"/>
    </source>
</evidence>
<dbReference type="Pfam" id="PF16455">
    <property type="entry name" value="UBD"/>
    <property type="match status" value="1"/>
</dbReference>
<comment type="caution">
    <text evidence="3">The sequence shown here is derived from an EMBL/GenBank/DDBJ whole genome shotgun (WGS) entry which is preliminary data.</text>
</comment>
<evidence type="ECO:0000256" key="1">
    <source>
        <dbReference type="SAM" id="MobiDB-lite"/>
    </source>
</evidence>
<dbReference type="InterPro" id="IPR039869">
    <property type="entry name" value="UBTD1/2"/>
</dbReference>
<proteinExistence type="predicted"/>
<feature type="region of interest" description="Disordered" evidence="1">
    <location>
        <begin position="1"/>
        <end position="30"/>
    </location>
</feature>
<dbReference type="AlphaFoldDB" id="A0A9P4QAX3"/>
<dbReference type="Gene3D" id="1.20.225.20">
    <property type="entry name" value="Ub domain-containing protein, DC-UbP/UBTD2, N-terminal domain"/>
    <property type="match status" value="1"/>
</dbReference>
<feature type="domain" description="DC-UbP/UBTD2 N-terminal" evidence="2">
    <location>
        <begin position="88"/>
        <end position="194"/>
    </location>
</feature>
<dbReference type="OrthoDB" id="1640476at2759"/>
<dbReference type="EMBL" id="MU003781">
    <property type="protein sequence ID" value="KAF2722620.1"/>
    <property type="molecule type" value="Genomic_DNA"/>
</dbReference>
<evidence type="ECO:0000313" key="4">
    <source>
        <dbReference type="Proteomes" id="UP000799441"/>
    </source>
</evidence>
<dbReference type="InterPro" id="IPR029071">
    <property type="entry name" value="Ubiquitin-like_domsf"/>
</dbReference>
<dbReference type="SUPFAM" id="SSF54236">
    <property type="entry name" value="Ubiquitin-like"/>
    <property type="match status" value="1"/>
</dbReference>
<dbReference type="InterPro" id="IPR032752">
    <property type="entry name" value="DC-UbP/UBTD2_N"/>
</dbReference>
<protein>
    <recommendedName>
        <fullName evidence="2">DC-UbP/UBTD2 N-terminal domain-containing protein</fullName>
    </recommendedName>
</protein>
<dbReference type="PANTHER" id="PTHR13609">
    <property type="entry name" value="UBIQUITIN DOMAIN CONTAINING 1 PROTEIN-RELATED"/>
    <property type="match status" value="1"/>
</dbReference>